<dbReference type="PROSITE" id="PS00237">
    <property type="entry name" value="G_PROTEIN_RECEP_F1_1"/>
    <property type="match status" value="1"/>
</dbReference>
<feature type="transmembrane region" description="Helical" evidence="11">
    <location>
        <begin position="35"/>
        <end position="57"/>
    </location>
</feature>
<keyword evidence="8 9" id="KW-0807">Transducer</keyword>
<keyword evidence="3 9" id="KW-0812">Transmembrane</keyword>
<evidence type="ECO:0000256" key="8">
    <source>
        <dbReference type="ARBA" id="ARBA00023224"/>
    </source>
</evidence>
<evidence type="ECO:0000256" key="3">
    <source>
        <dbReference type="ARBA" id="ARBA00022692"/>
    </source>
</evidence>
<feature type="region of interest" description="Disordered" evidence="10">
    <location>
        <begin position="1"/>
        <end position="20"/>
    </location>
</feature>
<comment type="subcellular location">
    <subcellularLocation>
        <location evidence="1">Membrane</location>
        <topology evidence="1">Multi-pass membrane protein</topology>
    </subcellularLocation>
</comment>
<keyword evidence="13" id="KW-1185">Reference proteome</keyword>
<reference evidence="14" key="1">
    <citation type="submission" date="2025-08" db="UniProtKB">
        <authorList>
            <consortium name="RefSeq"/>
        </authorList>
    </citation>
    <scope>IDENTIFICATION</scope>
    <source>
        <tissue evidence="14">Whole Larva</tissue>
    </source>
</reference>
<feature type="transmembrane region" description="Helical" evidence="11">
    <location>
        <begin position="108"/>
        <end position="130"/>
    </location>
</feature>
<keyword evidence="5 9" id="KW-0297">G-protein coupled receptor</keyword>
<dbReference type="GeneID" id="108564363"/>
<name>A0ABM1MWC5_NICVS</name>
<dbReference type="PANTHER" id="PTHR24235">
    <property type="entry name" value="NEUROPEPTIDE Y RECEPTOR"/>
    <property type="match status" value="1"/>
</dbReference>
<protein>
    <submittedName>
        <fullName evidence="14">Neuropeptide Y receptor type 2-like</fullName>
    </submittedName>
</protein>
<dbReference type="PROSITE" id="PS50262">
    <property type="entry name" value="G_PROTEIN_RECEP_F1_2"/>
    <property type="match status" value="1"/>
</dbReference>
<dbReference type="Proteomes" id="UP000695000">
    <property type="component" value="Unplaced"/>
</dbReference>
<feature type="transmembrane region" description="Helical" evidence="11">
    <location>
        <begin position="151"/>
        <end position="168"/>
    </location>
</feature>
<proteinExistence type="inferred from homology"/>
<evidence type="ECO:0000256" key="6">
    <source>
        <dbReference type="ARBA" id="ARBA00023136"/>
    </source>
</evidence>
<dbReference type="RefSeq" id="XP_017778875.1">
    <property type="nucleotide sequence ID" value="XM_017923386.1"/>
</dbReference>
<sequence length="171" mass="18725">MNGSNLEEDAGSGKNDTAGGRESAVTILTEQERMILFGIFTVLMTIAVVGNVAAINATIRRKHRFLQKTCIISLAVGDLLIALAYGVNNLEKFSHAFINWTLGSFMCHFIPMVQVFGITASTVAIVAIALDRYRNVVYALDNQWNPKPMTCIAGATILWTICIGKFAIQQR</sequence>
<evidence type="ECO:0000256" key="9">
    <source>
        <dbReference type="RuleBase" id="RU000688"/>
    </source>
</evidence>
<organism evidence="13 14">
    <name type="scientific">Nicrophorus vespilloides</name>
    <name type="common">Boreal carrion beetle</name>
    <dbReference type="NCBI Taxonomy" id="110193"/>
    <lineage>
        <taxon>Eukaryota</taxon>
        <taxon>Metazoa</taxon>
        <taxon>Ecdysozoa</taxon>
        <taxon>Arthropoda</taxon>
        <taxon>Hexapoda</taxon>
        <taxon>Insecta</taxon>
        <taxon>Pterygota</taxon>
        <taxon>Neoptera</taxon>
        <taxon>Endopterygota</taxon>
        <taxon>Coleoptera</taxon>
        <taxon>Polyphaga</taxon>
        <taxon>Staphyliniformia</taxon>
        <taxon>Silphidae</taxon>
        <taxon>Nicrophorinae</taxon>
        <taxon>Nicrophorus</taxon>
    </lineage>
</organism>
<dbReference type="PRINTS" id="PR00237">
    <property type="entry name" value="GPCRRHODOPSN"/>
</dbReference>
<evidence type="ECO:0000256" key="7">
    <source>
        <dbReference type="ARBA" id="ARBA00023170"/>
    </source>
</evidence>
<evidence type="ECO:0000256" key="5">
    <source>
        <dbReference type="ARBA" id="ARBA00023040"/>
    </source>
</evidence>
<evidence type="ECO:0000256" key="4">
    <source>
        <dbReference type="ARBA" id="ARBA00022989"/>
    </source>
</evidence>
<keyword evidence="6 11" id="KW-0472">Membrane</keyword>
<dbReference type="PANTHER" id="PTHR24235:SF12">
    <property type="entry name" value="G-PROTEIN COUPLED RECEPTORS FAMILY 1 PROFILE DOMAIN-CONTAINING PROTEIN"/>
    <property type="match status" value="1"/>
</dbReference>
<dbReference type="InterPro" id="IPR017452">
    <property type="entry name" value="GPCR_Rhodpsn_7TM"/>
</dbReference>
<feature type="domain" description="G-protein coupled receptors family 1 profile" evidence="12">
    <location>
        <begin position="50"/>
        <end position="171"/>
    </location>
</feature>
<evidence type="ECO:0000256" key="2">
    <source>
        <dbReference type="ARBA" id="ARBA00010663"/>
    </source>
</evidence>
<keyword evidence="4 11" id="KW-1133">Transmembrane helix</keyword>
<dbReference type="Gene3D" id="1.20.1070.10">
    <property type="entry name" value="Rhodopsin 7-helix transmembrane proteins"/>
    <property type="match status" value="1"/>
</dbReference>
<evidence type="ECO:0000256" key="11">
    <source>
        <dbReference type="SAM" id="Phobius"/>
    </source>
</evidence>
<comment type="similarity">
    <text evidence="2 9">Belongs to the G-protein coupled receptor 1 family.</text>
</comment>
<feature type="compositionally biased region" description="Acidic residues" evidence="10">
    <location>
        <begin position="1"/>
        <end position="10"/>
    </location>
</feature>
<evidence type="ECO:0000313" key="14">
    <source>
        <dbReference type="RefSeq" id="XP_017778875.1"/>
    </source>
</evidence>
<feature type="transmembrane region" description="Helical" evidence="11">
    <location>
        <begin position="69"/>
        <end position="88"/>
    </location>
</feature>
<keyword evidence="7 9" id="KW-0675">Receptor</keyword>
<dbReference type="SUPFAM" id="SSF81321">
    <property type="entry name" value="Family A G protein-coupled receptor-like"/>
    <property type="match status" value="1"/>
</dbReference>
<evidence type="ECO:0000313" key="13">
    <source>
        <dbReference type="Proteomes" id="UP000695000"/>
    </source>
</evidence>
<dbReference type="Pfam" id="PF00001">
    <property type="entry name" value="7tm_1"/>
    <property type="match status" value="1"/>
</dbReference>
<evidence type="ECO:0000256" key="10">
    <source>
        <dbReference type="SAM" id="MobiDB-lite"/>
    </source>
</evidence>
<accession>A0ABM1MWC5</accession>
<gene>
    <name evidence="14" type="primary">LOC108564363</name>
</gene>
<dbReference type="InterPro" id="IPR000276">
    <property type="entry name" value="GPCR_Rhodpsn"/>
</dbReference>
<evidence type="ECO:0000256" key="1">
    <source>
        <dbReference type="ARBA" id="ARBA00004141"/>
    </source>
</evidence>
<evidence type="ECO:0000259" key="12">
    <source>
        <dbReference type="PROSITE" id="PS50262"/>
    </source>
</evidence>